<dbReference type="InterPro" id="IPR025110">
    <property type="entry name" value="AMP-bd_C"/>
</dbReference>
<dbReference type="AlphaFoldDB" id="A0A8J1Y698"/>
<evidence type="ECO:0000313" key="6">
    <source>
        <dbReference type="EMBL" id="CAH1793084.1"/>
    </source>
</evidence>
<dbReference type="GO" id="GO:0019427">
    <property type="term" value="P:acetyl-CoA biosynthetic process from acetate"/>
    <property type="evidence" value="ECO:0007669"/>
    <property type="project" value="InterPro"/>
</dbReference>
<evidence type="ECO:0000256" key="4">
    <source>
        <dbReference type="ARBA" id="ARBA00022840"/>
    </source>
</evidence>
<dbReference type="EC" id="6.2.1.1" evidence="5"/>
<dbReference type="InterPro" id="IPR042099">
    <property type="entry name" value="ANL_N_sf"/>
</dbReference>
<dbReference type="OrthoDB" id="1706066at2759"/>
<dbReference type="FunFam" id="3.30.300.30:FF:000004">
    <property type="entry name" value="Acetyl-coenzyme A synthetase"/>
    <property type="match status" value="1"/>
</dbReference>
<evidence type="ECO:0000256" key="2">
    <source>
        <dbReference type="ARBA" id="ARBA00022598"/>
    </source>
</evidence>
<comment type="catalytic activity">
    <reaction evidence="5">
        <text>acetate + ATP + CoA = acetyl-CoA + AMP + diphosphate</text>
        <dbReference type="Rhea" id="RHEA:23176"/>
        <dbReference type="ChEBI" id="CHEBI:30089"/>
        <dbReference type="ChEBI" id="CHEBI:30616"/>
        <dbReference type="ChEBI" id="CHEBI:33019"/>
        <dbReference type="ChEBI" id="CHEBI:57287"/>
        <dbReference type="ChEBI" id="CHEBI:57288"/>
        <dbReference type="ChEBI" id="CHEBI:456215"/>
        <dbReference type="EC" id="6.2.1.1"/>
    </reaction>
</comment>
<dbReference type="NCBIfam" id="TIGR02188">
    <property type="entry name" value="Ac_CoA_lig_AcsA"/>
    <property type="match status" value="1"/>
</dbReference>
<dbReference type="Pfam" id="PF16177">
    <property type="entry name" value="ACAS_N"/>
    <property type="match status" value="1"/>
</dbReference>
<dbReference type="PANTHER" id="PTHR24095:SF14">
    <property type="entry name" value="ACETYL-COENZYME A SYNTHETASE 1"/>
    <property type="match status" value="1"/>
</dbReference>
<dbReference type="Pfam" id="PF00501">
    <property type="entry name" value="AMP-binding"/>
    <property type="match status" value="1"/>
</dbReference>
<organism evidence="6 7">
    <name type="scientific">Owenia fusiformis</name>
    <name type="common">Polychaete worm</name>
    <dbReference type="NCBI Taxonomy" id="6347"/>
    <lineage>
        <taxon>Eukaryota</taxon>
        <taxon>Metazoa</taxon>
        <taxon>Spiralia</taxon>
        <taxon>Lophotrochozoa</taxon>
        <taxon>Annelida</taxon>
        <taxon>Polychaeta</taxon>
        <taxon>Sedentaria</taxon>
        <taxon>Canalipalpata</taxon>
        <taxon>Sabellida</taxon>
        <taxon>Oweniida</taxon>
        <taxon>Oweniidae</taxon>
        <taxon>Owenia</taxon>
    </lineage>
</organism>
<gene>
    <name evidence="6" type="ORF">OFUS_LOCUS17980</name>
</gene>
<dbReference type="EMBL" id="CAIIXF020000008">
    <property type="protein sequence ID" value="CAH1793084.1"/>
    <property type="molecule type" value="Genomic_DNA"/>
</dbReference>
<dbReference type="GO" id="GO:0003987">
    <property type="term" value="F:acetate-CoA ligase activity"/>
    <property type="evidence" value="ECO:0007669"/>
    <property type="project" value="UniProtKB-UniRule"/>
</dbReference>
<comment type="caution">
    <text evidence="6">The sequence shown here is derived from an EMBL/GenBank/DDBJ whole genome shotgun (WGS) entry which is preliminary data.</text>
</comment>
<name>A0A8J1Y698_OWEFU</name>
<evidence type="ECO:0000313" key="7">
    <source>
        <dbReference type="Proteomes" id="UP000749559"/>
    </source>
</evidence>
<reference evidence="6" key="1">
    <citation type="submission" date="2022-03" db="EMBL/GenBank/DDBJ databases">
        <authorList>
            <person name="Martin C."/>
        </authorList>
    </citation>
    <scope>NUCLEOTIDE SEQUENCE</scope>
</reference>
<dbReference type="Gene3D" id="3.40.50.12780">
    <property type="entry name" value="N-terminal domain of ligase-like"/>
    <property type="match status" value="1"/>
</dbReference>
<dbReference type="Pfam" id="PF13193">
    <property type="entry name" value="AMP-binding_C"/>
    <property type="match status" value="1"/>
</dbReference>
<dbReference type="GO" id="GO:0005739">
    <property type="term" value="C:mitochondrion"/>
    <property type="evidence" value="ECO:0007669"/>
    <property type="project" value="TreeGrafter"/>
</dbReference>
<keyword evidence="7" id="KW-1185">Reference proteome</keyword>
<sequence length="695" mass="77734">MEMFKRGSLLVSKSLFTSGRCLQNGVRRVKKKQLYNIRYASSAQVVLTSTKIPEFNGVQNLKTHQDLHEFSLKNPEDFWGKLARSRLEWFSDFDRVQETDMTKGLISWFLNGKLNVSVNCVDRHMREDPNRVALLWEKDEPGCHQAVTYKELYDMMNKIGNTLRSHGVRKGDRVAMYMPVSPYLVASMLACARIGAIHNVIFAGFSAEALATRINDAAAETVITADQGLRGGKIIELKKTVDEAVSRCDCVKRVFVTQRTGNDVSRTDLDFSLEEEMAKQHTECDPEPMDSEDFLFMLYTSGSTGKPKGIAHSQAGYLLYAALTHQLVFDCHPGDVWGCVADIGWITGHSYVVYGPLCNGVTSVLFESIPTYPDAGRYWETVERLKMTQIYVAPTAVRLLLKSGNSFVTKYDRSSLRLLGCVGEPLNHEAFEWYHDVVGEGRCPLVDTWWQTETGGICISPRPSAPGAEIKPAMPMRPFFGIDPVLVDEKGNELEGNDKYGALCIRSPWPGMARTLYGNHDRFLETYFKPYPGLYFSGDGAHRHADGYYQITGRMDDVINVSGHRLGTAEIEDAMDEHPMVAETAVVGFPHDIKGEGVYAYVTLMDEIQEPEAQIIQELKEMVKKQIASYAVPEIVQIAPGLPKTRSGKIMRRILRNVAANKSDQLGDISTLADPSVVASIVKNHEDVMKIRNGK</sequence>
<dbReference type="FunFam" id="3.40.50.12780:FF:000001">
    <property type="entry name" value="Acetyl-coenzyme A synthetase"/>
    <property type="match status" value="1"/>
</dbReference>
<dbReference type="SUPFAM" id="SSF56801">
    <property type="entry name" value="Acetyl-CoA synthetase-like"/>
    <property type="match status" value="1"/>
</dbReference>
<keyword evidence="3 5" id="KW-0547">Nucleotide-binding</keyword>
<dbReference type="GO" id="GO:0016208">
    <property type="term" value="F:AMP binding"/>
    <property type="evidence" value="ECO:0007669"/>
    <property type="project" value="InterPro"/>
</dbReference>
<dbReference type="Proteomes" id="UP000749559">
    <property type="component" value="Unassembled WGS sequence"/>
</dbReference>
<proteinExistence type="inferred from homology"/>
<evidence type="ECO:0000256" key="3">
    <source>
        <dbReference type="ARBA" id="ARBA00022741"/>
    </source>
</evidence>
<dbReference type="CDD" id="cd05966">
    <property type="entry name" value="ACS"/>
    <property type="match status" value="1"/>
</dbReference>
<dbReference type="PANTHER" id="PTHR24095">
    <property type="entry name" value="ACETYL-COENZYME A SYNTHETASE"/>
    <property type="match status" value="1"/>
</dbReference>
<dbReference type="NCBIfam" id="NF001208">
    <property type="entry name" value="PRK00174.1"/>
    <property type="match status" value="1"/>
</dbReference>
<dbReference type="GO" id="GO:0005524">
    <property type="term" value="F:ATP binding"/>
    <property type="evidence" value="ECO:0007669"/>
    <property type="project" value="UniProtKB-UniRule"/>
</dbReference>
<dbReference type="InterPro" id="IPR032387">
    <property type="entry name" value="ACAS_N"/>
</dbReference>
<protein>
    <recommendedName>
        <fullName evidence="5">Acetyl-coenzyme A synthetase</fullName>
        <ecNumber evidence="5">6.2.1.1</ecNumber>
    </recommendedName>
</protein>
<comment type="similarity">
    <text evidence="1 5">Belongs to the ATP-dependent AMP-binding enzyme family.</text>
</comment>
<accession>A0A8J1Y698</accession>
<dbReference type="PROSITE" id="PS00455">
    <property type="entry name" value="AMP_BINDING"/>
    <property type="match status" value="1"/>
</dbReference>
<dbReference type="InterPro" id="IPR045851">
    <property type="entry name" value="AMP-bd_C_sf"/>
</dbReference>
<evidence type="ECO:0000256" key="1">
    <source>
        <dbReference type="ARBA" id="ARBA00006432"/>
    </source>
</evidence>
<keyword evidence="2 5" id="KW-0436">Ligase</keyword>
<dbReference type="InterPro" id="IPR011904">
    <property type="entry name" value="Ac_CoA_lig"/>
</dbReference>
<dbReference type="InterPro" id="IPR020845">
    <property type="entry name" value="AMP-binding_CS"/>
</dbReference>
<evidence type="ECO:0000256" key="5">
    <source>
        <dbReference type="RuleBase" id="RU361147"/>
    </source>
</evidence>
<keyword evidence="4 5" id="KW-0067">ATP-binding</keyword>
<dbReference type="Gene3D" id="3.30.300.30">
    <property type="match status" value="1"/>
</dbReference>
<dbReference type="InterPro" id="IPR000873">
    <property type="entry name" value="AMP-dep_synth/lig_dom"/>
</dbReference>